<reference evidence="10 11" key="1">
    <citation type="submission" date="2024-07" db="EMBL/GenBank/DDBJ databases">
        <authorList>
            <person name="Lee S."/>
            <person name="Kang M."/>
        </authorList>
    </citation>
    <scope>NUCLEOTIDE SEQUENCE [LARGE SCALE GENOMIC DNA]</scope>
    <source>
        <strain evidence="10 11">DS6</strain>
    </source>
</reference>
<feature type="transmembrane region" description="Helical" evidence="8">
    <location>
        <begin position="292"/>
        <end position="309"/>
    </location>
</feature>
<evidence type="ECO:0000259" key="9">
    <source>
        <dbReference type="PROSITE" id="PS50850"/>
    </source>
</evidence>
<name>A0ABV3SUU1_9ACTN</name>
<keyword evidence="3" id="KW-0813">Transport</keyword>
<dbReference type="InterPro" id="IPR020846">
    <property type="entry name" value="MFS_dom"/>
</dbReference>
<dbReference type="PROSITE" id="PS50850">
    <property type="entry name" value="MFS"/>
    <property type="match status" value="1"/>
</dbReference>
<keyword evidence="5 8" id="KW-0812">Transmembrane</keyword>
<comment type="similarity">
    <text evidence="2">Belongs to the major facilitator superfamily. Bcr/CmlA family.</text>
</comment>
<dbReference type="PANTHER" id="PTHR23502">
    <property type="entry name" value="MAJOR FACILITATOR SUPERFAMILY"/>
    <property type="match status" value="1"/>
</dbReference>
<evidence type="ECO:0000256" key="3">
    <source>
        <dbReference type="ARBA" id="ARBA00022448"/>
    </source>
</evidence>
<protein>
    <submittedName>
        <fullName evidence="10">Bcr/CflA family efflux MFS transporter</fullName>
    </submittedName>
</protein>
<dbReference type="Gene3D" id="1.20.1720.10">
    <property type="entry name" value="Multidrug resistance protein D"/>
    <property type="match status" value="1"/>
</dbReference>
<dbReference type="InterPro" id="IPR036259">
    <property type="entry name" value="MFS_trans_sf"/>
</dbReference>
<keyword evidence="4" id="KW-1003">Cell membrane</keyword>
<evidence type="ECO:0000256" key="5">
    <source>
        <dbReference type="ARBA" id="ARBA00022692"/>
    </source>
</evidence>
<dbReference type="InterPro" id="IPR004812">
    <property type="entry name" value="Efflux_drug-R_Bcr/CmlA"/>
</dbReference>
<keyword evidence="7 8" id="KW-0472">Membrane</keyword>
<proteinExistence type="inferred from homology"/>
<dbReference type="NCBIfam" id="TIGR00710">
    <property type="entry name" value="efflux_Bcr_CflA"/>
    <property type="match status" value="1"/>
</dbReference>
<dbReference type="PANTHER" id="PTHR23502:SF132">
    <property type="entry name" value="POLYAMINE TRANSPORTER 2-RELATED"/>
    <property type="match status" value="1"/>
</dbReference>
<feature type="transmembrane region" description="Helical" evidence="8">
    <location>
        <begin position="216"/>
        <end position="240"/>
    </location>
</feature>
<feature type="transmembrane region" description="Helical" evidence="8">
    <location>
        <begin position="347"/>
        <end position="368"/>
    </location>
</feature>
<feature type="transmembrane region" description="Helical" evidence="8">
    <location>
        <begin position="315"/>
        <end position="335"/>
    </location>
</feature>
<evidence type="ECO:0000256" key="6">
    <source>
        <dbReference type="ARBA" id="ARBA00022989"/>
    </source>
</evidence>
<feature type="transmembrane region" description="Helical" evidence="8">
    <location>
        <begin position="21"/>
        <end position="43"/>
    </location>
</feature>
<dbReference type="SUPFAM" id="SSF103473">
    <property type="entry name" value="MFS general substrate transporter"/>
    <property type="match status" value="1"/>
</dbReference>
<dbReference type="RefSeq" id="WP_367990769.1">
    <property type="nucleotide sequence ID" value="NZ_JBFPJR010000001.1"/>
</dbReference>
<gene>
    <name evidence="10" type="ORF">AB3X52_00705</name>
</gene>
<feature type="domain" description="Major facilitator superfamily (MFS) profile" evidence="9">
    <location>
        <begin position="21"/>
        <end position="405"/>
    </location>
</feature>
<comment type="caution">
    <text evidence="10">The sequence shown here is derived from an EMBL/GenBank/DDBJ whole genome shotgun (WGS) entry which is preliminary data.</text>
</comment>
<organism evidence="10 11">
    <name type="scientific">Nocardioides eburneus</name>
    <dbReference type="NCBI Taxonomy" id="3231482"/>
    <lineage>
        <taxon>Bacteria</taxon>
        <taxon>Bacillati</taxon>
        <taxon>Actinomycetota</taxon>
        <taxon>Actinomycetes</taxon>
        <taxon>Propionibacteriales</taxon>
        <taxon>Nocardioidaceae</taxon>
        <taxon>Nocardioides</taxon>
    </lineage>
</organism>
<dbReference type="InterPro" id="IPR011701">
    <property type="entry name" value="MFS"/>
</dbReference>
<feature type="transmembrane region" description="Helical" evidence="8">
    <location>
        <begin position="55"/>
        <end position="76"/>
    </location>
</feature>
<feature type="transmembrane region" description="Helical" evidence="8">
    <location>
        <begin position="175"/>
        <end position="195"/>
    </location>
</feature>
<dbReference type="EMBL" id="JBFPJR010000001">
    <property type="protein sequence ID" value="MEX0426122.1"/>
    <property type="molecule type" value="Genomic_DNA"/>
</dbReference>
<sequence>MSAPAVEGTAVGAARGLGVRLLLVLALLAATAPLSVDFYLASFPEVRSSLHTDASTVQLTLTGFLLGLGVGQVAWGPISDRYGRLRPLLIGATIGTIAAAGAALAPTIGILIAARFVQALAGAAGIVICRAVIADLLEGYAAARAMSLMLTINGLAPIAAPVVGGALAGHVPWRGVLGIIVAVYFVQLVGIVLVIRESLPASRRTPRVQYAYIGRLLARPAYLGYTVTSMFAFGAMMAYISSSSFVYQSVIGTSGLGYGLLFAFNAVGLMAGGAASARLARHQVHPARTVSRALPVIVVGAVFLLLIASADVTKWLLIVPLFFIVTAVGFVIGNVQTLAIEQSRDVAGAGSAVVGGLTFLFAGVVSPLGGLKGDDTAVPFALVMLCSAACALGVFVLTRGYVRRHPDLERSFQRVAVDASV</sequence>
<keyword evidence="11" id="KW-1185">Reference proteome</keyword>
<accession>A0ABV3SUU1</accession>
<evidence type="ECO:0000313" key="10">
    <source>
        <dbReference type="EMBL" id="MEX0426122.1"/>
    </source>
</evidence>
<evidence type="ECO:0000313" key="11">
    <source>
        <dbReference type="Proteomes" id="UP001556631"/>
    </source>
</evidence>
<evidence type="ECO:0000256" key="1">
    <source>
        <dbReference type="ARBA" id="ARBA00004651"/>
    </source>
</evidence>
<evidence type="ECO:0000256" key="4">
    <source>
        <dbReference type="ARBA" id="ARBA00022475"/>
    </source>
</evidence>
<evidence type="ECO:0000256" key="8">
    <source>
        <dbReference type="SAM" id="Phobius"/>
    </source>
</evidence>
<feature type="transmembrane region" description="Helical" evidence="8">
    <location>
        <begin position="88"/>
        <end position="113"/>
    </location>
</feature>
<feature type="transmembrane region" description="Helical" evidence="8">
    <location>
        <begin position="119"/>
        <end position="137"/>
    </location>
</feature>
<dbReference type="Proteomes" id="UP001556631">
    <property type="component" value="Unassembled WGS sequence"/>
</dbReference>
<feature type="transmembrane region" description="Helical" evidence="8">
    <location>
        <begin position="260"/>
        <end position="280"/>
    </location>
</feature>
<dbReference type="Pfam" id="PF07690">
    <property type="entry name" value="MFS_1"/>
    <property type="match status" value="1"/>
</dbReference>
<keyword evidence="6 8" id="KW-1133">Transmembrane helix</keyword>
<evidence type="ECO:0000256" key="2">
    <source>
        <dbReference type="ARBA" id="ARBA00006236"/>
    </source>
</evidence>
<evidence type="ECO:0000256" key="7">
    <source>
        <dbReference type="ARBA" id="ARBA00023136"/>
    </source>
</evidence>
<comment type="subcellular location">
    <subcellularLocation>
        <location evidence="1">Cell membrane</location>
        <topology evidence="1">Multi-pass membrane protein</topology>
    </subcellularLocation>
</comment>
<feature type="transmembrane region" description="Helical" evidence="8">
    <location>
        <begin position="149"/>
        <end position="169"/>
    </location>
</feature>
<feature type="transmembrane region" description="Helical" evidence="8">
    <location>
        <begin position="380"/>
        <end position="402"/>
    </location>
</feature>